<reference evidence="3" key="1">
    <citation type="submission" date="2024-10" db="EMBL/GenBank/DDBJ databases">
        <authorList>
            <person name="Ryan C."/>
        </authorList>
    </citation>
    <scope>NUCLEOTIDE SEQUENCE [LARGE SCALE GENOMIC DNA]</scope>
</reference>
<protein>
    <recommendedName>
        <fullName evidence="2">Exportin-5 C-terminal domain-containing protein</fullName>
    </recommendedName>
</protein>
<evidence type="ECO:0000259" key="2">
    <source>
        <dbReference type="Pfam" id="PF19273"/>
    </source>
</evidence>
<feature type="region of interest" description="Disordered" evidence="1">
    <location>
        <begin position="109"/>
        <end position="153"/>
    </location>
</feature>
<keyword evidence="4" id="KW-1185">Reference proteome</keyword>
<dbReference type="PANTHER" id="PTHR11223">
    <property type="entry name" value="EXPORTIN 1/5"/>
    <property type="match status" value="1"/>
</dbReference>
<sequence length="1120" mass="129513">MEVESAAAFELDPQVKEDEEGYVGLLVRVSLLLLSNDIPLEVHQHGDKMRQHLLKFRHEELSSADLLNLTVVELVVSPDENHTSSKSANAKEQNKNRRSLLVLAAKNNLRSLDEEETETDGSSHSSSSSNNKSGSTVTASNWCSSESSSSNNNVSCMGSFELSIDARTDCGESELEVQRLMEIDISDNEVDDGPEGQDDFADIVHPQMLRFYGKAYCHQLKGCLLLAEHNILCEAFVMICSRNAVHKGLILCVLNLLNMIWTQPEWENTFLLTGFDLSCLFSDRYFLKMVYGVVKLCENELKRSRGVEITEGQSYDTYFDPLLRLILPWLLQLLQCIHSLWRDQIACNLSEEIESAKMPMNSDDDFKQNETRDFLEDIRESGYKVVGLCMSVEGAFTDLLDKSSFNRVLVDLVSMEFRHLRKLIDAVFLPLVRNCPPEFWKEWMLNLLQPLLRHCESVLYSAWFSLMHKGRAKVPYYFGKLTGSAEDIEKLEHSLLLDFTRSVCHLFGIISSPESNNDLFLESFEDSNDRRMTAFQDLESVSSSSLIGFLLARDCFGRLRMGLFGYWVDDEASRNAIPFCRALVRLAGVTKDQRLELFVLDELLPSLIRRVDDQLPCAIRHLICKLNSNISDDVNKDLILLCFESYKYLSSNVDAESKNMVGEDKHIGNYSDNFMRWLAKQKKDLHARARHAAPNDFDRWKTEWNWEFEDEFRRYLPLYIGMLKEVDAIGSSKDDYSDWEILEKLNPEFRSKYAINSIEHHHFITILNMRRRQYYSIAQVRNHNQMAAFLSKIITIKPYIKGSDDFDAVINRLKNIETPFSTFYSYDVEESVHILLDSVLYFWEPQFHPLIREGHNDLLLWIIDQLTKGKEFEDFQPLLPDPRDFPTHLEPYALQYIVTKLNTSEFVTAELQLRLHQEYDNYLASGELDNYIHESVSSEEILFGIDVDNCTVQHKFSDLDHDLIKLSLKRRAAIVQLYNEVRIYSDCIRGLVADDSLKSGLTSLMKELEVGGFFAIDNELVTSEEITKLVDRFRDEVFNGHSLPRHYVIRGIIDYRTILLQKDTWGAFKQVVGEPHDRLREYLPKFWRDTPHYKHKFYDIIRGPLEKIFVESLVPSDLTS</sequence>
<organism evidence="3 4">
    <name type="scientific">Urochloa decumbens</name>
    <dbReference type="NCBI Taxonomy" id="240449"/>
    <lineage>
        <taxon>Eukaryota</taxon>
        <taxon>Viridiplantae</taxon>
        <taxon>Streptophyta</taxon>
        <taxon>Embryophyta</taxon>
        <taxon>Tracheophyta</taxon>
        <taxon>Spermatophyta</taxon>
        <taxon>Magnoliopsida</taxon>
        <taxon>Liliopsida</taxon>
        <taxon>Poales</taxon>
        <taxon>Poaceae</taxon>
        <taxon>PACMAD clade</taxon>
        <taxon>Panicoideae</taxon>
        <taxon>Panicodae</taxon>
        <taxon>Paniceae</taxon>
        <taxon>Melinidinae</taxon>
        <taxon>Urochloa</taxon>
    </lineage>
</organism>
<feature type="domain" description="Exportin-5 C-terminal" evidence="2">
    <location>
        <begin position="221"/>
        <end position="612"/>
    </location>
</feature>
<dbReference type="PANTHER" id="PTHR11223:SF11">
    <property type="entry name" value="OS11G0519500 PROTEIN"/>
    <property type="match status" value="1"/>
</dbReference>
<gene>
    <name evidence="3" type="ORF">URODEC1_LOCUS55966</name>
</gene>
<dbReference type="Gene3D" id="1.25.10.10">
    <property type="entry name" value="Leucine-rich Repeat Variant"/>
    <property type="match status" value="1"/>
</dbReference>
<proteinExistence type="predicted"/>
<evidence type="ECO:0000256" key="1">
    <source>
        <dbReference type="SAM" id="MobiDB-lite"/>
    </source>
</evidence>
<dbReference type="InterPro" id="IPR045478">
    <property type="entry name" value="Exportin-5_C"/>
</dbReference>
<dbReference type="Proteomes" id="UP001497457">
    <property type="component" value="Chromosome 21rd"/>
</dbReference>
<dbReference type="InterPro" id="IPR045065">
    <property type="entry name" value="XPO1/5"/>
</dbReference>
<name>A0ABC9AN70_9POAL</name>
<dbReference type="AlphaFoldDB" id="A0ABC9AN70"/>
<evidence type="ECO:0000313" key="4">
    <source>
        <dbReference type="Proteomes" id="UP001497457"/>
    </source>
</evidence>
<feature type="compositionally biased region" description="Low complexity" evidence="1">
    <location>
        <begin position="122"/>
        <end position="153"/>
    </location>
</feature>
<accession>A0ABC9AN70</accession>
<evidence type="ECO:0000313" key="3">
    <source>
        <dbReference type="EMBL" id="CAL4981062.1"/>
    </source>
</evidence>
<dbReference type="EMBL" id="OZ075131">
    <property type="protein sequence ID" value="CAL4981062.1"/>
    <property type="molecule type" value="Genomic_DNA"/>
</dbReference>
<dbReference type="Pfam" id="PF19273">
    <property type="entry name" value="Exportin-5"/>
    <property type="match status" value="1"/>
</dbReference>
<dbReference type="InterPro" id="IPR011989">
    <property type="entry name" value="ARM-like"/>
</dbReference>